<dbReference type="AlphaFoldDB" id="A0A9P6ZYZ5"/>
<feature type="compositionally biased region" description="Low complexity" evidence="1">
    <location>
        <begin position="1"/>
        <end position="41"/>
    </location>
</feature>
<name>A0A9P6ZYZ5_9AGAM</name>
<feature type="region of interest" description="Disordered" evidence="1">
    <location>
        <begin position="1"/>
        <end position="64"/>
    </location>
</feature>
<dbReference type="Proteomes" id="UP000714275">
    <property type="component" value="Unassembled WGS sequence"/>
</dbReference>
<organism evidence="2 3">
    <name type="scientific">Suillus placidus</name>
    <dbReference type="NCBI Taxonomy" id="48579"/>
    <lineage>
        <taxon>Eukaryota</taxon>
        <taxon>Fungi</taxon>
        <taxon>Dikarya</taxon>
        <taxon>Basidiomycota</taxon>
        <taxon>Agaricomycotina</taxon>
        <taxon>Agaricomycetes</taxon>
        <taxon>Agaricomycetidae</taxon>
        <taxon>Boletales</taxon>
        <taxon>Suillineae</taxon>
        <taxon>Suillaceae</taxon>
        <taxon>Suillus</taxon>
    </lineage>
</organism>
<gene>
    <name evidence="2" type="ORF">EV702DRAFT_114299</name>
</gene>
<feature type="compositionally biased region" description="Polar residues" evidence="1">
    <location>
        <begin position="42"/>
        <end position="61"/>
    </location>
</feature>
<protein>
    <submittedName>
        <fullName evidence="2">Uncharacterized protein</fullName>
    </submittedName>
</protein>
<proteinExistence type="predicted"/>
<reference evidence="2" key="1">
    <citation type="journal article" date="2020" name="New Phytol.">
        <title>Comparative genomics reveals dynamic genome evolution in host specialist ectomycorrhizal fungi.</title>
        <authorList>
            <person name="Lofgren L.A."/>
            <person name="Nguyen N.H."/>
            <person name="Vilgalys R."/>
            <person name="Ruytinx J."/>
            <person name="Liao H.L."/>
            <person name="Branco S."/>
            <person name="Kuo A."/>
            <person name="LaButti K."/>
            <person name="Lipzen A."/>
            <person name="Andreopoulos W."/>
            <person name="Pangilinan J."/>
            <person name="Riley R."/>
            <person name="Hundley H."/>
            <person name="Na H."/>
            <person name="Barry K."/>
            <person name="Grigoriev I.V."/>
            <person name="Stajich J.E."/>
            <person name="Kennedy P.G."/>
        </authorList>
    </citation>
    <scope>NUCLEOTIDE SEQUENCE</scope>
    <source>
        <strain evidence="2">DOB743</strain>
    </source>
</reference>
<evidence type="ECO:0000313" key="3">
    <source>
        <dbReference type="Proteomes" id="UP000714275"/>
    </source>
</evidence>
<accession>A0A9P6ZYZ5</accession>
<keyword evidence="3" id="KW-1185">Reference proteome</keyword>
<sequence>MMSSSSSSSESSSRTHSLSSTSLSSSRSSSSFFYHGSDASSLYTEASSSPPGSPNLQTSSQKTKDFIAAASAKLSKAREQVSHALSDATPKDSKLRSPINSVIVEEDVGYESDDDIRGANMKVPPSPQKARPKFLRVDTKQRKRAASILSLHPFSITTKAITPNSNTTHKRSLARLDIISNTRAVPDYELTTMTLSKPPAGLGLALPSVYLSKPIPRACTMPTMKSSSGHSLKDSLPHRLPNLLTQTSHLCEPPKVYLRPIELPGTPSPMDHLPPSIVVCEALNGVVKQSSSVLPSPAEGLSPLWTLPPLTGFAPPETMPQSPLLLGEGGGGGWNPYFPSV</sequence>
<evidence type="ECO:0000313" key="2">
    <source>
        <dbReference type="EMBL" id="KAG1778993.1"/>
    </source>
</evidence>
<dbReference type="OrthoDB" id="2693423at2759"/>
<evidence type="ECO:0000256" key="1">
    <source>
        <dbReference type="SAM" id="MobiDB-lite"/>
    </source>
</evidence>
<dbReference type="EMBL" id="JABBWD010000013">
    <property type="protein sequence ID" value="KAG1778993.1"/>
    <property type="molecule type" value="Genomic_DNA"/>
</dbReference>
<comment type="caution">
    <text evidence="2">The sequence shown here is derived from an EMBL/GenBank/DDBJ whole genome shotgun (WGS) entry which is preliminary data.</text>
</comment>